<evidence type="ECO:0000313" key="4">
    <source>
        <dbReference type="Proteomes" id="UP001182556"/>
    </source>
</evidence>
<dbReference type="Proteomes" id="UP001182556">
    <property type="component" value="Unassembled WGS sequence"/>
</dbReference>
<proteinExistence type="predicted"/>
<protein>
    <submittedName>
        <fullName evidence="2">Uncharacterized protein</fullName>
    </submittedName>
</protein>
<feature type="region of interest" description="Disordered" evidence="1">
    <location>
        <begin position="53"/>
        <end position="77"/>
    </location>
</feature>
<sequence>MQIISISARLSIACSIPSLAWLVPAERDYPWVASEPQARVKQHTRVMTKMTHAMGFGTRDRRGAVEGPNKTMRTPCHSSSRALFDVMSAVA</sequence>
<dbReference type="EMBL" id="JAODAN010000007">
    <property type="protein sequence ID" value="KAK1923050.1"/>
    <property type="molecule type" value="Genomic_DNA"/>
</dbReference>
<comment type="caution">
    <text evidence="2">The sequence shown here is derived from an EMBL/GenBank/DDBJ whole genome shotgun (WGS) entry which is preliminary data.</text>
</comment>
<dbReference type="EMBL" id="JAODAN010000018">
    <property type="protein sequence ID" value="KAK1920558.1"/>
    <property type="molecule type" value="Genomic_DNA"/>
</dbReference>
<evidence type="ECO:0000256" key="1">
    <source>
        <dbReference type="SAM" id="MobiDB-lite"/>
    </source>
</evidence>
<keyword evidence="4" id="KW-1185">Reference proteome</keyword>
<reference evidence="2" key="1">
    <citation type="submission" date="2023-02" db="EMBL/GenBank/DDBJ databases">
        <title>Identification and recombinant expression of a fungal hydrolase from Papiliotrema laurentii that hydrolyzes apple cutin and clears colloidal polyester polyurethane.</title>
        <authorList>
            <consortium name="DOE Joint Genome Institute"/>
            <person name="Roman V.A."/>
            <person name="Bojanowski C."/>
            <person name="Crable B.R."/>
            <person name="Wagner D.N."/>
            <person name="Hung C.S."/>
            <person name="Nadeau L.J."/>
            <person name="Schratz L."/>
            <person name="Haridas S."/>
            <person name="Pangilinan J."/>
            <person name="Lipzen A."/>
            <person name="Na H."/>
            <person name="Yan M."/>
            <person name="Ng V."/>
            <person name="Grigoriev I.V."/>
            <person name="Spatafora J.W."/>
            <person name="Barlow D."/>
            <person name="Biffinger J."/>
            <person name="Kelley-Loughnane N."/>
            <person name="Varaljay V.A."/>
            <person name="Crookes-Goodson W.J."/>
        </authorList>
    </citation>
    <scope>NUCLEOTIDE SEQUENCE</scope>
    <source>
        <strain evidence="2">5307AH</strain>
    </source>
</reference>
<name>A0AAD9CU31_PAPLA</name>
<gene>
    <name evidence="3" type="ORF">DB88DRAFT_493588</name>
    <name evidence="2" type="ORF">DB88DRAFT_503545</name>
</gene>
<accession>A0AAD9CU31</accession>
<evidence type="ECO:0000313" key="3">
    <source>
        <dbReference type="EMBL" id="KAK1923050.1"/>
    </source>
</evidence>
<organism evidence="2 4">
    <name type="scientific">Papiliotrema laurentii</name>
    <name type="common">Cryptococcus laurentii</name>
    <dbReference type="NCBI Taxonomy" id="5418"/>
    <lineage>
        <taxon>Eukaryota</taxon>
        <taxon>Fungi</taxon>
        <taxon>Dikarya</taxon>
        <taxon>Basidiomycota</taxon>
        <taxon>Agaricomycotina</taxon>
        <taxon>Tremellomycetes</taxon>
        <taxon>Tremellales</taxon>
        <taxon>Rhynchogastremaceae</taxon>
        <taxon>Papiliotrema</taxon>
    </lineage>
</organism>
<dbReference type="AlphaFoldDB" id="A0AAD9CU31"/>
<evidence type="ECO:0000313" key="2">
    <source>
        <dbReference type="EMBL" id="KAK1920558.1"/>
    </source>
</evidence>